<reference evidence="3 4" key="1">
    <citation type="submission" date="2013-11" db="EMBL/GenBank/DDBJ databases">
        <title>Complete genome sequence of Clostridum sp. M2/40.</title>
        <authorList>
            <person name="Wibberg D."/>
            <person name="Puehler A."/>
            <person name="Schlueter A."/>
        </authorList>
    </citation>
    <scope>NUCLEOTIDE SEQUENCE [LARGE SCALE GENOMIC DNA]</scope>
    <source>
        <strain evidence="4">M2/40</strain>
    </source>
</reference>
<dbReference type="InterPro" id="IPR045155">
    <property type="entry name" value="Beta-lactam_cat"/>
</dbReference>
<dbReference type="AlphaFoldDB" id="W6S7R4"/>
<keyword evidence="1" id="KW-0472">Membrane</keyword>
<proteinExistence type="predicted"/>
<evidence type="ECO:0000259" key="2">
    <source>
        <dbReference type="Pfam" id="PF13354"/>
    </source>
</evidence>
<dbReference type="InterPro" id="IPR000871">
    <property type="entry name" value="Beta-lactam_class-A"/>
</dbReference>
<dbReference type="STRING" id="1216932.CM240_3320"/>
<dbReference type="PANTHER" id="PTHR35333:SF3">
    <property type="entry name" value="BETA-LACTAMASE-TYPE TRANSPEPTIDASE FOLD CONTAINING PROTEIN"/>
    <property type="match status" value="1"/>
</dbReference>
<dbReference type="KEGG" id="clt:CM240_3320"/>
<gene>
    <name evidence="3" type="ORF">CM240_3320</name>
</gene>
<dbReference type="HOGENOM" id="CLU_523472_0_0_9"/>
<feature type="transmembrane region" description="Helical" evidence="1">
    <location>
        <begin position="114"/>
        <end position="134"/>
    </location>
</feature>
<organism evidence="3 4">
    <name type="scientific">Clostridium bornimense</name>
    <dbReference type="NCBI Taxonomy" id="1216932"/>
    <lineage>
        <taxon>Bacteria</taxon>
        <taxon>Bacillati</taxon>
        <taxon>Bacillota</taxon>
        <taxon>Clostridia</taxon>
        <taxon>Eubacteriales</taxon>
        <taxon>Clostridiaceae</taxon>
        <taxon>Clostridium</taxon>
    </lineage>
</organism>
<dbReference type="PANTHER" id="PTHR35333">
    <property type="entry name" value="BETA-LACTAMASE"/>
    <property type="match status" value="1"/>
</dbReference>
<feature type="domain" description="Beta-lactamase class A catalytic" evidence="2">
    <location>
        <begin position="284"/>
        <end position="495"/>
    </location>
</feature>
<sequence length="520" mass="58504">MVELLAGIYKKEVTFVKICIKCNENFNEDYNFCPYCGEEIHNDSDNIDDTNQISIYDLMENEEKIQCSVEEIDPNNIEDNEEINESLDAKNSIKLINNDNIIIKMIKALNIKKIAALVVVLLLTTITVCVATILRTPTELGVQIKSINLQQYPNVQVELKKTTNKNLISKDNIAIYDSNKELHNFDIVETKDGWNITFTSDKTDTDVSTKEIKIENKKNTDDSVSKSYEINNDENKNVYVNVNTNNSLDSKDNIIDTEEYINLQASIKNIVTKNFSNITSNYSLAFKDLSQKSTLSINSEKTISASTIKIYIMIETFNQIKSGNINLDDTVILEESMKTDGSGMLSSKATGEKFTINELITLMMIKSDNTAANILIDKIGMESINNCIKNLGCKDTELNRKMMDATAIEKGVENYTSVDDLCLTLEKLYNKQCIDEYYDNLMLDIMKKNENHTKIPKLLPDTLSIANKSGEYTGVENDAAIITTDKGAYVLCITTSNGGSGSQIKTINNISKDIYNKFME</sequence>
<dbReference type="Pfam" id="PF13354">
    <property type="entry name" value="Beta-lactamase2"/>
    <property type="match status" value="1"/>
</dbReference>
<dbReference type="GO" id="GO:0030655">
    <property type="term" value="P:beta-lactam antibiotic catabolic process"/>
    <property type="evidence" value="ECO:0007669"/>
    <property type="project" value="InterPro"/>
</dbReference>
<keyword evidence="4" id="KW-1185">Reference proteome</keyword>
<keyword evidence="1" id="KW-0812">Transmembrane</keyword>
<evidence type="ECO:0000313" key="4">
    <source>
        <dbReference type="Proteomes" id="UP000019426"/>
    </source>
</evidence>
<dbReference type="EMBL" id="HG917869">
    <property type="protein sequence ID" value="CDM70437.1"/>
    <property type="molecule type" value="Genomic_DNA"/>
</dbReference>
<dbReference type="GO" id="GO:0008800">
    <property type="term" value="F:beta-lactamase activity"/>
    <property type="evidence" value="ECO:0007669"/>
    <property type="project" value="InterPro"/>
</dbReference>
<protein>
    <submittedName>
        <fullName evidence="3">Putative membrane protein</fullName>
    </submittedName>
</protein>
<dbReference type="OrthoDB" id="9775096at2"/>
<dbReference type="PATRIC" id="fig|1216932.3.peg.3295"/>
<name>W6S7R4_9CLOT</name>
<evidence type="ECO:0000313" key="3">
    <source>
        <dbReference type="EMBL" id="CDM70437.1"/>
    </source>
</evidence>
<dbReference type="Gene3D" id="3.40.710.10">
    <property type="entry name" value="DD-peptidase/beta-lactamase superfamily"/>
    <property type="match status" value="1"/>
</dbReference>
<evidence type="ECO:0000256" key="1">
    <source>
        <dbReference type="SAM" id="Phobius"/>
    </source>
</evidence>
<keyword evidence="1" id="KW-1133">Transmembrane helix</keyword>
<dbReference type="eggNOG" id="COG2367">
    <property type="taxonomic scope" value="Bacteria"/>
</dbReference>
<dbReference type="InterPro" id="IPR012338">
    <property type="entry name" value="Beta-lactam/transpept-like"/>
</dbReference>
<dbReference type="GO" id="GO:0046677">
    <property type="term" value="P:response to antibiotic"/>
    <property type="evidence" value="ECO:0007669"/>
    <property type="project" value="InterPro"/>
</dbReference>
<dbReference type="Proteomes" id="UP000019426">
    <property type="component" value="Chromosome M2/40_rep2"/>
</dbReference>
<dbReference type="SUPFAM" id="SSF56601">
    <property type="entry name" value="beta-lactamase/transpeptidase-like"/>
    <property type="match status" value="1"/>
</dbReference>
<accession>W6S7R4</accession>